<accession>A0A4Q1HIA5</accession>
<proteinExistence type="predicted"/>
<dbReference type="Proteomes" id="UP000290849">
    <property type="component" value="Unassembled WGS sequence"/>
</dbReference>
<dbReference type="InterPro" id="IPR011990">
    <property type="entry name" value="TPR-like_helical_dom_sf"/>
</dbReference>
<name>A0A4Q1HIA5_9BURK</name>
<dbReference type="InterPro" id="IPR019734">
    <property type="entry name" value="TPR_rpt"/>
</dbReference>
<keyword evidence="3" id="KW-1185">Reference proteome</keyword>
<evidence type="ECO:0000313" key="3">
    <source>
        <dbReference type="Proteomes" id="UP000290849"/>
    </source>
</evidence>
<organism evidence="2 3">
    <name type="scientific">Achromobacter aloeverae</name>
    <dbReference type="NCBI Taxonomy" id="1750518"/>
    <lineage>
        <taxon>Bacteria</taxon>
        <taxon>Pseudomonadati</taxon>
        <taxon>Pseudomonadota</taxon>
        <taxon>Betaproteobacteria</taxon>
        <taxon>Burkholderiales</taxon>
        <taxon>Alcaligenaceae</taxon>
        <taxon>Achromobacter</taxon>
    </lineage>
</organism>
<dbReference type="PROSITE" id="PS50005">
    <property type="entry name" value="TPR"/>
    <property type="match status" value="1"/>
</dbReference>
<dbReference type="Gene3D" id="1.25.40.10">
    <property type="entry name" value="Tetratricopeptide repeat domain"/>
    <property type="match status" value="1"/>
</dbReference>
<evidence type="ECO:0000256" key="1">
    <source>
        <dbReference type="PROSITE-ProRule" id="PRU00339"/>
    </source>
</evidence>
<reference evidence="2 3" key="1">
    <citation type="journal article" date="2017" name="Int. J. Syst. Evol. Microbiol.">
        <title>Achromobacter aloeverae sp. nov., isolated from the root of Aloe vera (L.) Burm.f.</title>
        <authorList>
            <person name="Kuncharoen N."/>
            <person name="Muramatsu Y."/>
            <person name="Shibata C."/>
            <person name="Kamakura Y."/>
            <person name="Nakagawa Y."/>
            <person name="Tanasupawat S."/>
        </authorList>
    </citation>
    <scope>NUCLEOTIDE SEQUENCE [LARGE SCALE GENOMIC DNA]</scope>
    <source>
        <strain evidence="2 3">AVA-1</strain>
    </source>
</reference>
<gene>
    <name evidence="2" type="ORF">C7R54_14350</name>
</gene>
<dbReference type="EMBL" id="PYAL01000004">
    <property type="protein sequence ID" value="RXN87777.1"/>
    <property type="molecule type" value="Genomic_DNA"/>
</dbReference>
<sequence length="156" mass="17085">MNTTPNERAMVAAMERLRRAVGELAQGGGRRLAPAARKSLYERGHALYESKRYEQAYALFVQLVADNPADTLALQAAASAAQAQGKYELALDLYAPLMMSTEDPLYAARFAECLLKLGKVDHAKEAIDIARSLCVGDEHGAVREYCATLQCQADRH</sequence>
<comment type="caution">
    <text evidence="2">The sequence shown here is derived from an EMBL/GenBank/DDBJ whole genome shotgun (WGS) entry which is preliminary data.</text>
</comment>
<feature type="repeat" description="TPR" evidence="1">
    <location>
        <begin position="37"/>
        <end position="70"/>
    </location>
</feature>
<keyword evidence="1" id="KW-0802">TPR repeat</keyword>
<dbReference type="SUPFAM" id="SSF48452">
    <property type="entry name" value="TPR-like"/>
    <property type="match status" value="1"/>
</dbReference>
<dbReference type="RefSeq" id="WP_129151141.1">
    <property type="nucleotide sequence ID" value="NZ_JBHSDO010000011.1"/>
</dbReference>
<dbReference type="AlphaFoldDB" id="A0A4Q1HIA5"/>
<evidence type="ECO:0000313" key="2">
    <source>
        <dbReference type="EMBL" id="RXN87777.1"/>
    </source>
</evidence>
<protein>
    <submittedName>
        <fullName evidence="2">Uncharacterized protein</fullName>
    </submittedName>
</protein>
<dbReference type="OrthoDB" id="8908818at2"/>